<protein>
    <submittedName>
        <fullName evidence="1">Uncharacterized protein</fullName>
    </submittedName>
</protein>
<organism evidence="1 2">
    <name type="scientific">Candidatus Thiodubiliella endoseptemdiera</name>
    <dbReference type="NCBI Taxonomy" id="2738886"/>
    <lineage>
        <taxon>Bacteria</taxon>
        <taxon>Pseudomonadati</taxon>
        <taxon>Pseudomonadota</taxon>
        <taxon>Gammaproteobacteria</taxon>
        <taxon>Candidatus Pseudothioglobaceae</taxon>
        <taxon>Candidatus Thiodubiliella</taxon>
    </lineage>
</organism>
<comment type="caution">
    <text evidence="1">The sequence shown here is derived from an EMBL/GenBank/DDBJ whole genome shotgun (WGS) entry which is preliminary data.</text>
</comment>
<dbReference type="AlphaFoldDB" id="A0A853F5D8"/>
<dbReference type="Proteomes" id="UP000568751">
    <property type="component" value="Unassembled WGS sequence"/>
</dbReference>
<name>A0A853F5D8_9GAMM</name>
<evidence type="ECO:0000313" key="2">
    <source>
        <dbReference type="Proteomes" id="UP000568751"/>
    </source>
</evidence>
<reference evidence="1 2" key="1">
    <citation type="submission" date="2020-05" db="EMBL/GenBank/DDBJ databases">
        <title>Horizontal transmission and recombination maintain forever young bacterial symbiont genomes.</title>
        <authorList>
            <person name="Russell S.L."/>
            <person name="Pepper-Tunick E."/>
            <person name="Svedberg J."/>
            <person name="Byrne A."/>
            <person name="Ruelas Castillo J."/>
            <person name="Vollmers C."/>
            <person name="Beinart R.A."/>
            <person name="Corbett-Detig R."/>
        </authorList>
    </citation>
    <scope>NUCLEOTIDE SEQUENCE [LARGE SCALE GENOMIC DNA]</scope>
    <source>
        <strain evidence="1">455</strain>
    </source>
</reference>
<dbReference type="EMBL" id="JACCHT010000020">
    <property type="protein sequence ID" value="NYT28716.1"/>
    <property type="molecule type" value="Genomic_DNA"/>
</dbReference>
<sequence>MLKTRAFLCGAFKKLIQGTKTTSYPGLEKLKENYQSDERFTNEFIQMRFNQRANKLKLLWIYDNRHRTF</sequence>
<evidence type="ECO:0000313" key="1">
    <source>
        <dbReference type="EMBL" id="NYT28716.1"/>
    </source>
</evidence>
<accession>A0A853F5D8</accession>
<gene>
    <name evidence="1" type="ORF">H0A76_13225</name>
</gene>
<proteinExistence type="predicted"/>